<keyword evidence="2" id="KW-1185">Reference proteome</keyword>
<evidence type="ECO:0000313" key="1">
    <source>
        <dbReference type="EMBL" id="KAF2878825.1"/>
    </source>
</evidence>
<evidence type="ECO:0000313" key="2">
    <source>
        <dbReference type="Proteomes" id="UP000801492"/>
    </source>
</evidence>
<dbReference type="AlphaFoldDB" id="A0A8K0C381"/>
<proteinExistence type="predicted"/>
<accession>A0A8K0C381</accession>
<name>A0A8K0C381_IGNLU</name>
<sequence length="220" mass="24322">MRNSINPNTTTEENNQNPSTLFTVLENRFKPSLKIRPQQKLKTRTEPRATKADIGPIAQDKQFSWAQIITNSTSASNCVVCRAHPHSNDLSILHSAPSNVKALRLEMSPLHAGTEFMESPSLTAQITGIDATLIQRLAVILEIISCSANIDSSKFGVYTADTTKDLVRGAEIIECATLPADILSEEAQEYRNQDYPFIAHLRPDPPQQNLLSQEAIDLLV</sequence>
<dbReference type="Proteomes" id="UP000801492">
    <property type="component" value="Unassembled WGS sequence"/>
</dbReference>
<dbReference type="EMBL" id="VTPC01091275">
    <property type="protein sequence ID" value="KAF2878825.1"/>
    <property type="molecule type" value="Genomic_DNA"/>
</dbReference>
<organism evidence="1 2">
    <name type="scientific">Ignelater luminosus</name>
    <name type="common">Cucubano</name>
    <name type="synonym">Pyrophorus luminosus</name>
    <dbReference type="NCBI Taxonomy" id="2038154"/>
    <lineage>
        <taxon>Eukaryota</taxon>
        <taxon>Metazoa</taxon>
        <taxon>Ecdysozoa</taxon>
        <taxon>Arthropoda</taxon>
        <taxon>Hexapoda</taxon>
        <taxon>Insecta</taxon>
        <taxon>Pterygota</taxon>
        <taxon>Neoptera</taxon>
        <taxon>Endopterygota</taxon>
        <taxon>Coleoptera</taxon>
        <taxon>Polyphaga</taxon>
        <taxon>Elateriformia</taxon>
        <taxon>Elateroidea</taxon>
        <taxon>Elateridae</taxon>
        <taxon>Agrypninae</taxon>
        <taxon>Pyrophorini</taxon>
        <taxon>Ignelater</taxon>
    </lineage>
</organism>
<comment type="caution">
    <text evidence="1">The sequence shown here is derived from an EMBL/GenBank/DDBJ whole genome shotgun (WGS) entry which is preliminary data.</text>
</comment>
<protein>
    <submittedName>
        <fullName evidence="1">Uncharacterized protein</fullName>
    </submittedName>
</protein>
<reference evidence="1" key="1">
    <citation type="submission" date="2019-08" db="EMBL/GenBank/DDBJ databases">
        <title>The genome of the North American firefly Photinus pyralis.</title>
        <authorList>
            <consortium name="Photinus pyralis genome working group"/>
            <person name="Fallon T.R."/>
            <person name="Sander Lower S.E."/>
            <person name="Weng J.-K."/>
        </authorList>
    </citation>
    <scope>NUCLEOTIDE SEQUENCE</scope>
    <source>
        <strain evidence="1">TRF0915ILg1</strain>
        <tissue evidence="1">Whole body</tissue>
    </source>
</reference>
<gene>
    <name evidence="1" type="ORF">ILUMI_27338</name>
</gene>